<evidence type="ECO:0000313" key="2">
    <source>
        <dbReference type="Proteomes" id="UP000186922"/>
    </source>
</evidence>
<accession>A0A1D1UHW8</accession>
<comment type="caution">
    <text evidence="1">The sequence shown here is derived from an EMBL/GenBank/DDBJ whole genome shotgun (WGS) entry which is preliminary data.</text>
</comment>
<organism evidence="1 2">
    <name type="scientific">Ramazzottius varieornatus</name>
    <name type="common">Water bear</name>
    <name type="synonym">Tardigrade</name>
    <dbReference type="NCBI Taxonomy" id="947166"/>
    <lineage>
        <taxon>Eukaryota</taxon>
        <taxon>Metazoa</taxon>
        <taxon>Ecdysozoa</taxon>
        <taxon>Tardigrada</taxon>
        <taxon>Eutardigrada</taxon>
        <taxon>Parachela</taxon>
        <taxon>Hypsibioidea</taxon>
        <taxon>Ramazzottiidae</taxon>
        <taxon>Ramazzottius</taxon>
    </lineage>
</organism>
<dbReference type="EMBL" id="BDGG01000001">
    <property type="protein sequence ID" value="GAU87212.1"/>
    <property type="molecule type" value="Genomic_DNA"/>
</dbReference>
<proteinExistence type="predicted"/>
<sequence>MARLIVRLREVRFFDTSNISDSLSAEVRSPFSALQKLVEGHCWVKKWMQSKECSMGCLVVRSTLFHHVNVVLASPIRINPSCWTRNVFGRRSIHISVGFLELVVLLTLH</sequence>
<protein>
    <submittedName>
        <fullName evidence="1">Uncharacterized protein</fullName>
    </submittedName>
</protein>
<dbReference type="Proteomes" id="UP000186922">
    <property type="component" value="Unassembled WGS sequence"/>
</dbReference>
<dbReference type="AlphaFoldDB" id="A0A1D1UHW8"/>
<gene>
    <name evidence="1" type="primary">RvY_00095-1</name>
    <name evidence="1" type="synonym">RvY_00095.1</name>
    <name evidence="1" type="ORF">RvY_00095</name>
</gene>
<name>A0A1D1UHW8_RAMVA</name>
<keyword evidence="2" id="KW-1185">Reference proteome</keyword>
<reference evidence="1 2" key="1">
    <citation type="journal article" date="2016" name="Nat. Commun.">
        <title>Extremotolerant tardigrade genome and improved radiotolerance of human cultured cells by tardigrade-unique protein.</title>
        <authorList>
            <person name="Hashimoto T."/>
            <person name="Horikawa D.D."/>
            <person name="Saito Y."/>
            <person name="Kuwahara H."/>
            <person name="Kozuka-Hata H."/>
            <person name="Shin-I T."/>
            <person name="Minakuchi Y."/>
            <person name="Ohishi K."/>
            <person name="Motoyama A."/>
            <person name="Aizu T."/>
            <person name="Enomoto A."/>
            <person name="Kondo K."/>
            <person name="Tanaka S."/>
            <person name="Hara Y."/>
            <person name="Koshikawa S."/>
            <person name="Sagara H."/>
            <person name="Miura T."/>
            <person name="Yokobori S."/>
            <person name="Miyagawa K."/>
            <person name="Suzuki Y."/>
            <person name="Kubo T."/>
            <person name="Oyama M."/>
            <person name="Kohara Y."/>
            <person name="Fujiyama A."/>
            <person name="Arakawa K."/>
            <person name="Katayama T."/>
            <person name="Toyoda A."/>
            <person name="Kunieda T."/>
        </authorList>
    </citation>
    <scope>NUCLEOTIDE SEQUENCE [LARGE SCALE GENOMIC DNA]</scope>
    <source>
        <strain evidence="1 2">YOKOZUNA-1</strain>
    </source>
</reference>
<evidence type="ECO:0000313" key="1">
    <source>
        <dbReference type="EMBL" id="GAU87212.1"/>
    </source>
</evidence>